<dbReference type="GO" id="GO:0055085">
    <property type="term" value="P:transmembrane transport"/>
    <property type="evidence" value="ECO:0007669"/>
    <property type="project" value="InterPro"/>
</dbReference>
<reference evidence="8 9" key="1">
    <citation type="submission" date="2020-04" db="EMBL/GenBank/DDBJ databases">
        <title>Collinsella sp. KGMB02528 nov., an anaerobic actinobacterium isolated from human feces.</title>
        <authorList>
            <person name="Han K.-I."/>
            <person name="Eom M.K."/>
            <person name="Kim J.-S."/>
            <person name="Lee K.C."/>
            <person name="Suh M.K."/>
            <person name="Park S.-H."/>
            <person name="Lee J.H."/>
            <person name="Kang S.W."/>
            <person name="Park J.-E."/>
            <person name="Oh B.S."/>
            <person name="Yu S.Y."/>
            <person name="Choi S.-H."/>
            <person name="Lee D.H."/>
            <person name="Yoon H."/>
            <person name="Kim B.-Y."/>
            <person name="Lee J.H."/>
            <person name="Lee J.-S."/>
        </authorList>
    </citation>
    <scope>NUCLEOTIDE SEQUENCE [LARGE SCALE GENOMIC DNA]</scope>
    <source>
        <strain evidence="8 9">KGMB02528</strain>
    </source>
</reference>
<gene>
    <name evidence="8" type="ORF">HF320_07990</name>
</gene>
<feature type="transmembrane region" description="Helical" evidence="6">
    <location>
        <begin position="6"/>
        <end position="26"/>
    </location>
</feature>
<evidence type="ECO:0000256" key="2">
    <source>
        <dbReference type="ARBA" id="ARBA00022448"/>
    </source>
</evidence>
<name>A0A7X9UD30_9ACTN</name>
<keyword evidence="2 6" id="KW-0813">Transport</keyword>
<dbReference type="PANTHER" id="PTHR30177">
    <property type="entry name" value="GLYCINE BETAINE/L-PROLINE TRANSPORT SYSTEM PERMEASE PROTEIN PROW"/>
    <property type="match status" value="1"/>
</dbReference>
<dbReference type="GO" id="GO:0031460">
    <property type="term" value="P:glycine betaine transport"/>
    <property type="evidence" value="ECO:0007669"/>
    <property type="project" value="TreeGrafter"/>
</dbReference>
<feature type="transmembrane region" description="Helical" evidence="6">
    <location>
        <begin position="162"/>
        <end position="184"/>
    </location>
</feature>
<dbReference type="CDD" id="cd06261">
    <property type="entry name" value="TM_PBP2"/>
    <property type="match status" value="1"/>
</dbReference>
<feature type="transmembrane region" description="Helical" evidence="6">
    <location>
        <begin position="132"/>
        <end position="155"/>
    </location>
</feature>
<evidence type="ECO:0000256" key="3">
    <source>
        <dbReference type="ARBA" id="ARBA00022692"/>
    </source>
</evidence>
<keyword evidence="9" id="KW-1185">Reference proteome</keyword>
<feature type="domain" description="ABC transmembrane type-1" evidence="7">
    <location>
        <begin position="2"/>
        <end position="181"/>
    </location>
</feature>
<dbReference type="AlphaFoldDB" id="A0A7X9UD30"/>
<evidence type="ECO:0000256" key="1">
    <source>
        <dbReference type="ARBA" id="ARBA00004141"/>
    </source>
</evidence>
<evidence type="ECO:0000256" key="6">
    <source>
        <dbReference type="RuleBase" id="RU363032"/>
    </source>
</evidence>
<proteinExistence type="inferred from homology"/>
<feature type="transmembrane region" description="Helical" evidence="6">
    <location>
        <begin position="38"/>
        <end position="61"/>
    </location>
</feature>
<dbReference type="PANTHER" id="PTHR30177:SF4">
    <property type="entry name" value="OSMOPROTECTANT IMPORT PERMEASE PROTEIN OSMW"/>
    <property type="match status" value="1"/>
</dbReference>
<keyword evidence="3 6" id="KW-0812">Transmembrane</keyword>
<dbReference type="SUPFAM" id="SSF161098">
    <property type="entry name" value="MetI-like"/>
    <property type="match status" value="1"/>
</dbReference>
<dbReference type="EMBL" id="JABBCP010000007">
    <property type="protein sequence ID" value="NMF56261.1"/>
    <property type="molecule type" value="Genomic_DNA"/>
</dbReference>
<dbReference type="PROSITE" id="PS50928">
    <property type="entry name" value="ABC_TM1"/>
    <property type="match status" value="1"/>
</dbReference>
<dbReference type="Pfam" id="PF00528">
    <property type="entry name" value="BPD_transp_1"/>
    <property type="match status" value="1"/>
</dbReference>
<evidence type="ECO:0000256" key="4">
    <source>
        <dbReference type="ARBA" id="ARBA00022989"/>
    </source>
</evidence>
<evidence type="ECO:0000313" key="8">
    <source>
        <dbReference type="EMBL" id="NMF56261.1"/>
    </source>
</evidence>
<dbReference type="GO" id="GO:0005886">
    <property type="term" value="C:plasma membrane"/>
    <property type="evidence" value="ECO:0007669"/>
    <property type="project" value="UniProtKB-SubCell"/>
</dbReference>
<evidence type="ECO:0000256" key="5">
    <source>
        <dbReference type="ARBA" id="ARBA00023136"/>
    </source>
</evidence>
<keyword evidence="5 6" id="KW-0472">Membrane</keyword>
<comment type="similarity">
    <text evidence="6">Belongs to the binding-protein-dependent transport system permease family.</text>
</comment>
<sequence length="196" mass="20253">MVLEHLDVSILSLTVAILVAVPLGIACSRSPLLEKISVGVSGILRIIPSLAVLVVCVPILGTGVLPAVVALTVLAIPPILINTALGFRSVPDDVLEAARGMGMDERLVFFKIKVPLAFPVSFAGVRTAASEVVASATLAAYIGAGGLGQIIFTGLGLMRTDLLVIGGASVAALSLLVGMLLSAIDRRMRPYEFAKQ</sequence>
<organism evidence="8 9">
    <name type="scientific">Collinsella acetigenes</name>
    <dbReference type="NCBI Taxonomy" id="2713419"/>
    <lineage>
        <taxon>Bacteria</taxon>
        <taxon>Bacillati</taxon>
        <taxon>Actinomycetota</taxon>
        <taxon>Coriobacteriia</taxon>
        <taxon>Coriobacteriales</taxon>
        <taxon>Coriobacteriaceae</taxon>
        <taxon>Collinsella</taxon>
    </lineage>
</organism>
<comment type="subcellular location">
    <subcellularLocation>
        <location evidence="6">Cell membrane</location>
        <topology evidence="6">Multi-pass membrane protein</topology>
    </subcellularLocation>
    <subcellularLocation>
        <location evidence="1">Membrane</location>
        <topology evidence="1">Multi-pass membrane protein</topology>
    </subcellularLocation>
</comment>
<evidence type="ECO:0000313" key="9">
    <source>
        <dbReference type="Proteomes" id="UP000546970"/>
    </source>
</evidence>
<keyword evidence="4 6" id="KW-1133">Transmembrane helix</keyword>
<dbReference type="Gene3D" id="1.10.3720.10">
    <property type="entry name" value="MetI-like"/>
    <property type="match status" value="1"/>
</dbReference>
<feature type="transmembrane region" description="Helical" evidence="6">
    <location>
        <begin position="108"/>
        <end position="126"/>
    </location>
</feature>
<feature type="transmembrane region" description="Helical" evidence="6">
    <location>
        <begin position="67"/>
        <end position="87"/>
    </location>
</feature>
<protein>
    <submittedName>
        <fullName evidence="8">ABC transporter permease</fullName>
    </submittedName>
</protein>
<accession>A0A7X9UD30</accession>
<dbReference type="InterPro" id="IPR000515">
    <property type="entry name" value="MetI-like"/>
</dbReference>
<evidence type="ECO:0000259" key="7">
    <source>
        <dbReference type="PROSITE" id="PS50928"/>
    </source>
</evidence>
<comment type="caution">
    <text evidence="8">The sequence shown here is derived from an EMBL/GenBank/DDBJ whole genome shotgun (WGS) entry which is preliminary data.</text>
</comment>
<dbReference type="InterPro" id="IPR035906">
    <property type="entry name" value="MetI-like_sf"/>
</dbReference>
<dbReference type="InterPro" id="IPR051204">
    <property type="entry name" value="ABC_transp_perm/SBD"/>
</dbReference>
<dbReference type="Proteomes" id="UP000546970">
    <property type="component" value="Unassembled WGS sequence"/>
</dbReference>